<keyword evidence="1" id="KW-0479">Metal-binding</keyword>
<dbReference type="InterPro" id="IPR013096">
    <property type="entry name" value="Cupin_2"/>
</dbReference>
<dbReference type="CDD" id="cd02208">
    <property type="entry name" value="cupin_RmlC-like"/>
    <property type="match status" value="1"/>
</dbReference>
<keyword evidence="4" id="KW-1185">Reference proteome</keyword>
<dbReference type="Proteomes" id="UP001623591">
    <property type="component" value="Unassembled WGS sequence"/>
</dbReference>
<name>A0ABW8T0C1_9CLOT</name>
<protein>
    <submittedName>
        <fullName evidence="3">Cupin domain-containing protein</fullName>
    </submittedName>
</protein>
<dbReference type="RefSeq" id="WP_406768125.1">
    <property type="nucleotide sequence ID" value="NZ_JBJHZZ010000001.1"/>
</dbReference>
<evidence type="ECO:0000259" key="2">
    <source>
        <dbReference type="Pfam" id="PF07883"/>
    </source>
</evidence>
<evidence type="ECO:0000313" key="3">
    <source>
        <dbReference type="EMBL" id="MFL0245672.1"/>
    </source>
</evidence>
<proteinExistence type="predicted"/>
<organism evidence="3 4">
    <name type="scientific">Candidatus Clostridium stratigraminis</name>
    <dbReference type="NCBI Taxonomy" id="3381661"/>
    <lineage>
        <taxon>Bacteria</taxon>
        <taxon>Bacillati</taxon>
        <taxon>Bacillota</taxon>
        <taxon>Clostridia</taxon>
        <taxon>Eubacteriales</taxon>
        <taxon>Clostridiaceae</taxon>
        <taxon>Clostridium</taxon>
    </lineage>
</organism>
<dbReference type="EMBL" id="JBJHZZ010000001">
    <property type="protein sequence ID" value="MFL0245672.1"/>
    <property type="molecule type" value="Genomic_DNA"/>
</dbReference>
<gene>
    <name evidence="3" type="ORF">ACJDUG_01615</name>
</gene>
<dbReference type="SUPFAM" id="SSF51182">
    <property type="entry name" value="RmlC-like cupins"/>
    <property type="match status" value="1"/>
</dbReference>
<evidence type="ECO:0000256" key="1">
    <source>
        <dbReference type="ARBA" id="ARBA00022723"/>
    </source>
</evidence>
<dbReference type="PANTHER" id="PTHR35848:SF6">
    <property type="entry name" value="CUPIN TYPE-2 DOMAIN-CONTAINING PROTEIN"/>
    <property type="match status" value="1"/>
</dbReference>
<accession>A0ABW8T0C1</accession>
<sequence>MDLENIKSSIAANVYHIPADKKVAMHKHDKHDEIFYCIQGEGFGVLEESEVELTVGKAFIVPAGSMHALRSDKDMYVASFLVPKL</sequence>
<comment type="caution">
    <text evidence="3">The sequence shown here is derived from an EMBL/GenBank/DDBJ whole genome shotgun (WGS) entry which is preliminary data.</text>
</comment>
<dbReference type="InterPro" id="IPR011051">
    <property type="entry name" value="RmlC_Cupin_sf"/>
</dbReference>
<dbReference type="InterPro" id="IPR051610">
    <property type="entry name" value="GPI/OXD"/>
</dbReference>
<dbReference type="PANTHER" id="PTHR35848">
    <property type="entry name" value="OXALATE-BINDING PROTEIN"/>
    <property type="match status" value="1"/>
</dbReference>
<dbReference type="Gene3D" id="2.60.120.10">
    <property type="entry name" value="Jelly Rolls"/>
    <property type="match status" value="1"/>
</dbReference>
<evidence type="ECO:0000313" key="4">
    <source>
        <dbReference type="Proteomes" id="UP001623591"/>
    </source>
</evidence>
<dbReference type="InterPro" id="IPR014710">
    <property type="entry name" value="RmlC-like_jellyroll"/>
</dbReference>
<feature type="domain" description="Cupin type-2" evidence="2">
    <location>
        <begin position="15"/>
        <end position="81"/>
    </location>
</feature>
<reference evidence="3 4" key="1">
    <citation type="submission" date="2024-11" db="EMBL/GenBank/DDBJ databases">
        <authorList>
            <person name="Heng Y.C."/>
            <person name="Lim A.C.H."/>
            <person name="Lee J.K.Y."/>
            <person name="Kittelmann S."/>
        </authorList>
    </citation>
    <scope>NUCLEOTIDE SEQUENCE [LARGE SCALE GENOMIC DNA]</scope>
    <source>
        <strain evidence="3 4">WILCCON 0185</strain>
    </source>
</reference>
<dbReference type="Pfam" id="PF07883">
    <property type="entry name" value="Cupin_2"/>
    <property type="match status" value="1"/>
</dbReference>